<protein>
    <submittedName>
        <fullName evidence="2">DUF58 domain-containing protein</fullName>
    </submittedName>
</protein>
<feature type="domain" description="DUF58" evidence="1">
    <location>
        <begin position="39"/>
        <end position="85"/>
    </location>
</feature>
<proteinExistence type="predicted"/>
<reference evidence="2" key="1">
    <citation type="journal article" date="2020" name="mSystems">
        <title>Genome- and Community-Level Interaction Insights into Carbon Utilization and Element Cycling Functions of Hydrothermarchaeota in Hydrothermal Sediment.</title>
        <authorList>
            <person name="Zhou Z."/>
            <person name="Liu Y."/>
            <person name="Xu W."/>
            <person name="Pan J."/>
            <person name="Luo Z.H."/>
            <person name="Li M."/>
        </authorList>
    </citation>
    <scope>NUCLEOTIDE SEQUENCE [LARGE SCALE GENOMIC DNA]</scope>
    <source>
        <strain evidence="2">HyVt-219</strain>
    </source>
</reference>
<dbReference type="Proteomes" id="UP000885660">
    <property type="component" value="Unassembled WGS sequence"/>
</dbReference>
<dbReference type="Pfam" id="PF01882">
    <property type="entry name" value="DUF58"/>
    <property type="match status" value="1"/>
</dbReference>
<gene>
    <name evidence="2" type="ORF">ENG47_06880</name>
</gene>
<feature type="non-terminal residue" evidence="2">
    <location>
        <position position="1"/>
    </location>
</feature>
<accession>A0A7V0N0K4</accession>
<name>A0A7V0N0K4_UNCAE</name>
<evidence type="ECO:0000259" key="1">
    <source>
        <dbReference type="Pfam" id="PF01882"/>
    </source>
</evidence>
<dbReference type="EMBL" id="DRBC01000418">
    <property type="protein sequence ID" value="HDN85459.1"/>
    <property type="molecule type" value="Genomic_DNA"/>
</dbReference>
<sequence>FKVSPRVIIALAKVALFLLGEGRGEHPVPIKGIGTEYADTREYVPGDTLHYIDWKATARYGKIMVKEFFQEIGQGTHLIYDIRATGPLSQDKLATNFLNTCLGAAEQGYPIGVTIHNGERVLLHSTQENPRDVLKIVMGYILKSMRVDLEDIDRLIEPFAPFQLRSFLNKLKEDSVRKILELEVKILQERLKQPYRFLVQFSRKINDQKQFLLISQLSDDVVELLQFAEDIQSHHQLIIIQPTEPWRETENLEEAYRWYEREKKIIDTLTRHKVQVVKQLISG</sequence>
<dbReference type="AlphaFoldDB" id="A0A7V0N0K4"/>
<organism evidence="2">
    <name type="scientific">Aerophobetes bacterium</name>
    <dbReference type="NCBI Taxonomy" id="2030807"/>
    <lineage>
        <taxon>Bacteria</taxon>
        <taxon>Candidatus Aerophobota</taxon>
    </lineage>
</organism>
<evidence type="ECO:0000313" key="2">
    <source>
        <dbReference type="EMBL" id="HDN85459.1"/>
    </source>
</evidence>
<comment type="caution">
    <text evidence="2">The sequence shown here is derived from an EMBL/GenBank/DDBJ whole genome shotgun (WGS) entry which is preliminary data.</text>
</comment>
<dbReference type="PANTHER" id="PTHR33608:SF6">
    <property type="entry name" value="BLL2464 PROTEIN"/>
    <property type="match status" value="1"/>
</dbReference>
<dbReference type="InterPro" id="IPR002881">
    <property type="entry name" value="DUF58"/>
</dbReference>
<dbReference type="PANTHER" id="PTHR33608">
    <property type="entry name" value="BLL2464 PROTEIN"/>
    <property type="match status" value="1"/>
</dbReference>